<dbReference type="SUPFAM" id="SSF54913">
    <property type="entry name" value="GlnB-like"/>
    <property type="match status" value="1"/>
</dbReference>
<dbReference type="GO" id="GO:0009507">
    <property type="term" value="C:chloroplast"/>
    <property type="evidence" value="ECO:0007669"/>
    <property type="project" value="UniProtKB-SubCell"/>
</dbReference>
<keyword evidence="7" id="KW-0150">Chloroplast</keyword>
<keyword evidence="13" id="KW-0368">Histidine biosynthesis</keyword>
<keyword evidence="18" id="KW-1185">Reference proteome</keyword>
<dbReference type="NCBIfam" id="TIGR00070">
    <property type="entry name" value="hisG"/>
    <property type="match status" value="1"/>
</dbReference>
<dbReference type="FunFam" id="3.40.190.10:FF:000118">
    <property type="entry name" value="ATP phosphoribosyltransferase 2, chloroplastic"/>
    <property type="match status" value="1"/>
</dbReference>
<comment type="pathway">
    <text evidence="4">Amino-acid biosynthesis; L-histidine biosynthesis; L-histidine from 5-phospho-alpha-D-ribose 1-diphosphate: step 1/9.</text>
</comment>
<dbReference type="SUPFAM" id="SSF53850">
    <property type="entry name" value="Periplasmic binding protein-like II"/>
    <property type="match status" value="1"/>
</dbReference>
<evidence type="ECO:0000256" key="4">
    <source>
        <dbReference type="ARBA" id="ARBA00004667"/>
    </source>
</evidence>
<feature type="domain" description="ATP phosphoribosyltransferase catalytic" evidence="15">
    <location>
        <begin position="54"/>
        <end position="206"/>
    </location>
</feature>
<evidence type="ECO:0000256" key="13">
    <source>
        <dbReference type="ARBA" id="ARBA00023102"/>
    </source>
</evidence>
<dbReference type="PANTHER" id="PTHR21403">
    <property type="entry name" value="ATP PHOSPHORIBOSYLTRANSFERASE ATP-PRTASE"/>
    <property type="match status" value="1"/>
</dbReference>
<keyword evidence="11" id="KW-0808">Transferase</keyword>
<comment type="caution">
    <text evidence="17">The sequence shown here is derived from an EMBL/GenBank/DDBJ whole genome shotgun (WGS) entry which is preliminary data.</text>
</comment>
<dbReference type="PANTHER" id="PTHR21403:SF8">
    <property type="entry name" value="ATP PHOSPHORIBOSYLTRANSFERASE"/>
    <property type="match status" value="1"/>
</dbReference>
<dbReference type="InterPro" id="IPR013820">
    <property type="entry name" value="ATP_PRibTrfase_cat"/>
</dbReference>
<dbReference type="Pfam" id="PF01634">
    <property type="entry name" value="HisG"/>
    <property type="match status" value="1"/>
</dbReference>
<proteinExistence type="inferred from homology"/>
<evidence type="ECO:0000256" key="3">
    <source>
        <dbReference type="ARBA" id="ARBA00004229"/>
    </source>
</evidence>
<dbReference type="GO" id="GO:0000105">
    <property type="term" value="P:L-histidine biosynthetic process"/>
    <property type="evidence" value="ECO:0007669"/>
    <property type="project" value="UniProtKB-KW"/>
</dbReference>
<dbReference type="OrthoDB" id="2574at2759"/>
<sequence>MKKPATAPIEKKSESAINGALRLSFSPLYHHHAEGGQRRLHLLTCFSSAIAQFDVIISGDEDLIVVHDALQFGKCYLALGVPSYGIFANVSSVAELVALPQWSELRPLRISTGFTYLGRQFIEKSGLKHVQLLSADGALEAAPAMGIADAILDLIGSGTTLRENNLKQLEGSVLLKSQGVLVASKRALLHRKTALEKTHEILERLEAHLRARGQFTVTAHMRGKSMEEVANLILNVTNFHGLQGPTISPVFTWANGAAVVDFYAVVICVTKYLLYEAVKQLRQVGGSGVLVSPLTYIFYEEPPRWQQLLDKLKSRNKTAHS</sequence>
<name>A0A9D4V3F0_ADICA</name>
<keyword evidence="10" id="KW-0328">Glycosyltransferase</keyword>
<evidence type="ECO:0000313" key="18">
    <source>
        <dbReference type="Proteomes" id="UP000886520"/>
    </source>
</evidence>
<evidence type="ECO:0000259" key="15">
    <source>
        <dbReference type="Pfam" id="PF01634"/>
    </source>
</evidence>
<evidence type="ECO:0000256" key="14">
    <source>
        <dbReference type="ARBA" id="ARBA00059284"/>
    </source>
</evidence>
<keyword evidence="8" id="KW-0028">Amino-acid biosynthesis</keyword>
<keyword evidence="12" id="KW-0809">Transit peptide</keyword>
<comment type="subcellular location">
    <subcellularLocation>
        <location evidence="3">Plastid</location>
        <location evidence="3">Chloroplast</location>
    </subcellularLocation>
</comment>
<dbReference type="PROSITE" id="PS01316">
    <property type="entry name" value="ATP_P_PHORIBOSYLTR"/>
    <property type="match status" value="1"/>
</dbReference>
<dbReference type="InterPro" id="IPR013115">
    <property type="entry name" value="HisG_C"/>
</dbReference>
<dbReference type="Proteomes" id="UP000886520">
    <property type="component" value="Chromosome 6"/>
</dbReference>
<evidence type="ECO:0000256" key="5">
    <source>
        <dbReference type="ARBA" id="ARBA00007955"/>
    </source>
</evidence>
<gene>
    <name evidence="17" type="ORF">GOP47_0006214</name>
</gene>
<reference evidence="17" key="1">
    <citation type="submission" date="2021-01" db="EMBL/GenBank/DDBJ databases">
        <title>Adiantum capillus-veneris genome.</title>
        <authorList>
            <person name="Fang Y."/>
            <person name="Liao Q."/>
        </authorList>
    </citation>
    <scope>NUCLEOTIDE SEQUENCE</scope>
    <source>
        <strain evidence="17">H3</strain>
        <tissue evidence="17">Leaf</tissue>
    </source>
</reference>
<accession>A0A9D4V3F0</accession>
<evidence type="ECO:0000256" key="9">
    <source>
        <dbReference type="ARBA" id="ARBA00022640"/>
    </source>
</evidence>
<evidence type="ECO:0000259" key="16">
    <source>
        <dbReference type="Pfam" id="PF08029"/>
    </source>
</evidence>
<comment type="catalytic activity">
    <reaction evidence="1">
        <text>1-(5-phospho-beta-D-ribosyl)-ATP + diphosphate = 5-phospho-alpha-D-ribose 1-diphosphate + ATP</text>
        <dbReference type="Rhea" id="RHEA:18473"/>
        <dbReference type="ChEBI" id="CHEBI:30616"/>
        <dbReference type="ChEBI" id="CHEBI:33019"/>
        <dbReference type="ChEBI" id="CHEBI:58017"/>
        <dbReference type="ChEBI" id="CHEBI:73183"/>
        <dbReference type="EC" id="2.4.2.17"/>
    </reaction>
</comment>
<dbReference type="GO" id="GO:0000287">
    <property type="term" value="F:magnesium ion binding"/>
    <property type="evidence" value="ECO:0007669"/>
    <property type="project" value="InterPro"/>
</dbReference>
<dbReference type="NCBIfam" id="TIGR03455">
    <property type="entry name" value="HisG_C-term"/>
    <property type="match status" value="1"/>
</dbReference>
<dbReference type="FunFam" id="3.30.70.120:FF:000007">
    <property type="entry name" value="ATP phosphoribosyltransferase, chloroplastic"/>
    <property type="match status" value="1"/>
</dbReference>
<dbReference type="Pfam" id="PF08029">
    <property type="entry name" value="HisG_C"/>
    <property type="match status" value="1"/>
</dbReference>
<evidence type="ECO:0000313" key="17">
    <source>
        <dbReference type="EMBL" id="KAI5078543.1"/>
    </source>
</evidence>
<keyword evidence="9" id="KW-0934">Plastid</keyword>
<dbReference type="GO" id="GO:0003879">
    <property type="term" value="F:ATP phosphoribosyltransferase activity"/>
    <property type="evidence" value="ECO:0007669"/>
    <property type="project" value="UniProtKB-EC"/>
</dbReference>
<dbReference type="Gene3D" id="3.30.70.120">
    <property type="match status" value="1"/>
</dbReference>
<evidence type="ECO:0000256" key="8">
    <source>
        <dbReference type="ARBA" id="ARBA00022605"/>
    </source>
</evidence>
<evidence type="ECO:0000256" key="12">
    <source>
        <dbReference type="ARBA" id="ARBA00022946"/>
    </source>
</evidence>
<evidence type="ECO:0000256" key="11">
    <source>
        <dbReference type="ARBA" id="ARBA00022679"/>
    </source>
</evidence>
<dbReference type="AlphaFoldDB" id="A0A9D4V3F0"/>
<evidence type="ECO:0000256" key="6">
    <source>
        <dbReference type="ARBA" id="ARBA00011946"/>
    </source>
</evidence>
<comment type="cofactor">
    <cofactor evidence="2">
        <name>Mg(2+)</name>
        <dbReference type="ChEBI" id="CHEBI:18420"/>
    </cofactor>
</comment>
<feature type="domain" description="Histidine biosynthesis HisG C-terminal" evidence="16">
    <location>
        <begin position="211"/>
        <end position="295"/>
    </location>
</feature>
<evidence type="ECO:0000256" key="1">
    <source>
        <dbReference type="ARBA" id="ARBA00000915"/>
    </source>
</evidence>
<comment type="similarity">
    <text evidence="5">Belongs to the ATP phosphoribosyltransferase family. Long subfamily.</text>
</comment>
<dbReference type="Gene3D" id="3.40.190.10">
    <property type="entry name" value="Periplasmic binding protein-like II"/>
    <property type="match status" value="2"/>
</dbReference>
<dbReference type="InterPro" id="IPR015867">
    <property type="entry name" value="N-reg_PII/ATP_PRibTrfase_C"/>
</dbReference>
<dbReference type="InterPro" id="IPR011322">
    <property type="entry name" value="N-reg_PII-like_a/b"/>
</dbReference>
<comment type="function">
    <text evidence="14">Catalyzes the condensation of ATP and 5-phosphoribose 1-diphosphate to form N'-(5'-phosphoribosyl)-ATP (PR-ATP).</text>
</comment>
<evidence type="ECO:0000256" key="7">
    <source>
        <dbReference type="ARBA" id="ARBA00022528"/>
    </source>
</evidence>
<dbReference type="InterPro" id="IPR001348">
    <property type="entry name" value="ATP_PRibTrfase_HisG"/>
</dbReference>
<dbReference type="InterPro" id="IPR018198">
    <property type="entry name" value="ATP_PRibTrfase_CS"/>
</dbReference>
<protein>
    <recommendedName>
        <fullName evidence="6">ATP phosphoribosyltransferase</fullName>
        <ecNumber evidence="6">2.4.2.17</ecNumber>
    </recommendedName>
</protein>
<dbReference type="EMBL" id="JABFUD020000006">
    <property type="protein sequence ID" value="KAI5078543.1"/>
    <property type="molecule type" value="Genomic_DNA"/>
</dbReference>
<evidence type="ECO:0000256" key="10">
    <source>
        <dbReference type="ARBA" id="ARBA00022676"/>
    </source>
</evidence>
<dbReference type="EC" id="2.4.2.17" evidence="6"/>
<evidence type="ECO:0000256" key="2">
    <source>
        <dbReference type="ARBA" id="ARBA00001946"/>
    </source>
</evidence>
<organism evidence="17 18">
    <name type="scientific">Adiantum capillus-veneris</name>
    <name type="common">Maidenhair fern</name>
    <dbReference type="NCBI Taxonomy" id="13818"/>
    <lineage>
        <taxon>Eukaryota</taxon>
        <taxon>Viridiplantae</taxon>
        <taxon>Streptophyta</taxon>
        <taxon>Embryophyta</taxon>
        <taxon>Tracheophyta</taxon>
        <taxon>Polypodiopsida</taxon>
        <taxon>Polypodiidae</taxon>
        <taxon>Polypodiales</taxon>
        <taxon>Pteridineae</taxon>
        <taxon>Pteridaceae</taxon>
        <taxon>Vittarioideae</taxon>
        <taxon>Adiantum</taxon>
    </lineage>
</organism>